<feature type="region of interest" description="Disordered" evidence="1">
    <location>
        <begin position="207"/>
        <end position="246"/>
    </location>
</feature>
<proteinExistence type="predicted"/>
<feature type="domain" description="DUF7728" evidence="4">
    <location>
        <begin position="58"/>
        <end position="172"/>
    </location>
</feature>
<feature type="compositionally biased region" description="Basic residues" evidence="1">
    <location>
        <begin position="236"/>
        <end position="246"/>
    </location>
</feature>
<keyword evidence="3" id="KW-0732">Signal</keyword>
<dbReference type="PANTHER" id="PTHR40622:SF1">
    <property type="match status" value="1"/>
</dbReference>
<dbReference type="EMBL" id="LKCW01000124">
    <property type="protein sequence ID" value="KPM38774.1"/>
    <property type="molecule type" value="Genomic_DNA"/>
</dbReference>
<dbReference type="InterPro" id="IPR056145">
    <property type="entry name" value="DUF7728"/>
</dbReference>
<keyword evidence="2" id="KW-1133">Transmembrane helix</keyword>
<evidence type="ECO:0000256" key="2">
    <source>
        <dbReference type="SAM" id="Phobius"/>
    </source>
</evidence>
<keyword evidence="2" id="KW-0472">Membrane</keyword>
<evidence type="ECO:0000256" key="3">
    <source>
        <dbReference type="SAM" id="SignalP"/>
    </source>
</evidence>
<evidence type="ECO:0000313" key="5">
    <source>
        <dbReference type="EMBL" id="KPM38774.1"/>
    </source>
</evidence>
<accession>A0A0P7B9C9</accession>
<comment type="caution">
    <text evidence="5">The sequence shown here is derived from an EMBL/GenBank/DDBJ whole genome shotgun (WGS) entry which is preliminary data.</text>
</comment>
<reference evidence="5 6" key="1">
    <citation type="submission" date="2015-09" db="EMBL/GenBank/DDBJ databases">
        <title>Draft genome of a European isolate of the apple canker pathogen Neonectria ditissima.</title>
        <authorList>
            <person name="Gomez-Cortecero A."/>
            <person name="Harrison R.J."/>
            <person name="Armitage A.D."/>
        </authorList>
    </citation>
    <scope>NUCLEOTIDE SEQUENCE [LARGE SCALE GENOMIC DNA]</scope>
    <source>
        <strain evidence="5 6">R09/05</strain>
    </source>
</reference>
<dbReference type="Proteomes" id="UP000050424">
    <property type="component" value="Unassembled WGS sequence"/>
</dbReference>
<evidence type="ECO:0000256" key="1">
    <source>
        <dbReference type="SAM" id="MobiDB-lite"/>
    </source>
</evidence>
<evidence type="ECO:0000259" key="4">
    <source>
        <dbReference type="Pfam" id="PF24854"/>
    </source>
</evidence>
<keyword evidence="2" id="KW-0812">Transmembrane</keyword>
<feature type="transmembrane region" description="Helical" evidence="2">
    <location>
        <begin position="259"/>
        <end position="279"/>
    </location>
</feature>
<feature type="signal peptide" evidence="3">
    <location>
        <begin position="1"/>
        <end position="22"/>
    </location>
</feature>
<dbReference type="PANTHER" id="PTHR40622">
    <property type="match status" value="1"/>
</dbReference>
<feature type="chain" id="PRO_5006135519" description="DUF7728 domain-containing protein" evidence="3">
    <location>
        <begin position="23"/>
        <end position="359"/>
    </location>
</feature>
<dbReference type="OrthoDB" id="5409353at2759"/>
<protein>
    <recommendedName>
        <fullName evidence="4">DUF7728 domain-containing protein</fullName>
    </recommendedName>
</protein>
<evidence type="ECO:0000313" key="6">
    <source>
        <dbReference type="Proteomes" id="UP000050424"/>
    </source>
</evidence>
<keyword evidence="6" id="KW-1185">Reference proteome</keyword>
<organism evidence="5 6">
    <name type="scientific">Neonectria ditissima</name>
    <dbReference type="NCBI Taxonomy" id="78410"/>
    <lineage>
        <taxon>Eukaryota</taxon>
        <taxon>Fungi</taxon>
        <taxon>Dikarya</taxon>
        <taxon>Ascomycota</taxon>
        <taxon>Pezizomycotina</taxon>
        <taxon>Sordariomycetes</taxon>
        <taxon>Hypocreomycetidae</taxon>
        <taxon>Hypocreales</taxon>
        <taxon>Nectriaceae</taxon>
        <taxon>Neonectria</taxon>
    </lineage>
</organism>
<dbReference type="Pfam" id="PF24854">
    <property type="entry name" value="DUF7728"/>
    <property type="match status" value="1"/>
</dbReference>
<name>A0A0P7B9C9_9HYPO</name>
<gene>
    <name evidence="5" type="ORF">AK830_g7778</name>
</gene>
<sequence length="359" mass="39624">MLFRQLLLAASAAAILIVPETSDNDDGIFRALPVDVESFEIPVTAFAQTIDLPCSQCRGHDTHLKMEFTVEDETRLMLNGFELYPNADPWQGDLSAAVVKGSGKSRDRRLGYGLAVRPEGMDEGQHLEVIAVELLVLEVGDRFVEGIPLVKVKLVKAPKGDILIGSIDVVASQSNDDAAQCTSMWCRVPSMIDHAWKSVKGSFKSKGCGGMRHGHKAQHDQDRTEEETGFTQEGHKHGHSEHKSHRHHSLNVLKHITSYIFLPVLMGITAGVGVAMYVISISHPSFTLMLTKPSLAMFLGTLAIRVMRLIRGERQEAPAFSSGNRKMDIVEFIAADEEKAGLMAHQDDTPEYQDEETRN</sequence>
<dbReference type="AlphaFoldDB" id="A0A0P7B9C9"/>